<feature type="repeat" description="WD" evidence="3">
    <location>
        <begin position="822"/>
        <end position="852"/>
    </location>
</feature>
<dbReference type="SUPFAM" id="SSF50998">
    <property type="entry name" value="Quinoprotein alcohol dehydrogenase-like"/>
    <property type="match status" value="1"/>
</dbReference>
<dbReference type="EMBL" id="PVZG01000020">
    <property type="protein sequence ID" value="PRY21369.1"/>
    <property type="molecule type" value="Genomic_DNA"/>
</dbReference>
<dbReference type="SUPFAM" id="SSF52540">
    <property type="entry name" value="P-loop containing nucleoside triphosphate hydrolases"/>
    <property type="match status" value="1"/>
</dbReference>
<gene>
    <name evidence="5" type="ORF">CLV70_12079</name>
</gene>
<evidence type="ECO:0000256" key="2">
    <source>
        <dbReference type="ARBA" id="ARBA00022737"/>
    </source>
</evidence>
<feature type="domain" description="HTH cro/C1-type" evidence="4">
    <location>
        <begin position="21"/>
        <end position="77"/>
    </location>
</feature>
<dbReference type="InterPro" id="IPR027417">
    <property type="entry name" value="P-loop_NTPase"/>
</dbReference>
<dbReference type="PRINTS" id="PR00320">
    <property type="entry name" value="GPROTEINBRPT"/>
</dbReference>
<dbReference type="Proteomes" id="UP000239209">
    <property type="component" value="Unassembled WGS sequence"/>
</dbReference>
<feature type="repeat" description="WD" evidence="3">
    <location>
        <begin position="780"/>
        <end position="812"/>
    </location>
</feature>
<dbReference type="RefSeq" id="WP_106130313.1">
    <property type="nucleotide sequence ID" value="NZ_PVZG01000020.1"/>
</dbReference>
<dbReference type="PANTHER" id="PTHR44019:SF8">
    <property type="entry name" value="POC1 CENTRIOLAR PROTEIN HOMOLOG"/>
    <property type="match status" value="1"/>
</dbReference>
<dbReference type="CDD" id="cd00200">
    <property type="entry name" value="WD40"/>
    <property type="match status" value="2"/>
</dbReference>
<protein>
    <submittedName>
        <fullName evidence="5">WD40 repeat protein</fullName>
    </submittedName>
</protein>
<feature type="repeat" description="WD" evidence="3">
    <location>
        <begin position="941"/>
        <end position="982"/>
    </location>
</feature>
<dbReference type="Pfam" id="PF00400">
    <property type="entry name" value="WD40"/>
    <property type="match status" value="13"/>
</dbReference>
<dbReference type="OrthoDB" id="134501at2"/>
<dbReference type="CDD" id="cd00093">
    <property type="entry name" value="HTH_XRE"/>
    <property type="match status" value="1"/>
</dbReference>
<keyword evidence="2" id="KW-0677">Repeat</keyword>
<feature type="repeat" description="WD" evidence="3">
    <location>
        <begin position="900"/>
        <end position="941"/>
    </location>
</feature>
<dbReference type="InterPro" id="IPR011047">
    <property type="entry name" value="Quinoprotein_ADH-like_sf"/>
</dbReference>
<dbReference type="SMART" id="SM00320">
    <property type="entry name" value="WD40"/>
    <property type="match status" value="14"/>
</dbReference>
<organism evidence="5 6">
    <name type="scientific">Pseudosporangium ferrugineum</name>
    <dbReference type="NCBI Taxonomy" id="439699"/>
    <lineage>
        <taxon>Bacteria</taxon>
        <taxon>Bacillati</taxon>
        <taxon>Actinomycetota</taxon>
        <taxon>Actinomycetes</taxon>
        <taxon>Micromonosporales</taxon>
        <taxon>Micromonosporaceae</taxon>
        <taxon>Pseudosporangium</taxon>
    </lineage>
</organism>
<feature type="repeat" description="WD" evidence="3">
    <location>
        <begin position="611"/>
        <end position="652"/>
    </location>
</feature>
<feature type="repeat" description="WD" evidence="3">
    <location>
        <begin position="863"/>
        <end position="894"/>
    </location>
</feature>
<keyword evidence="6" id="KW-1185">Reference proteome</keyword>
<evidence type="ECO:0000256" key="3">
    <source>
        <dbReference type="PROSITE-ProRule" id="PRU00221"/>
    </source>
</evidence>
<feature type="repeat" description="WD" evidence="3">
    <location>
        <begin position="737"/>
        <end position="778"/>
    </location>
</feature>
<dbReference type="PROSITE" id="PS50082">
    <property type="entry name" value="WD_REPEATS_2"/>
    <property type="match status" value="13"/>
</dbReference>
<evidence type="ECO:0000256" key="1">
    <source>
        <dbReference type="ARBA" id="ARBA00022574"/>
    </source>
</evidence>
<feature type="repeat" description="WD" evidence="3">
    <location>
        <begin position="1067"/>
        <end position="1108"/>
    </location>
</feature>
<dbReference type="SUPFAM" id="SSF50978">
    <property type="entry name" value="WD40 repeat-like"/>
    <property type="match status" value="1"/>
</dbReference>
<dbReference type="Pfam" id="PF20703">
    <property type="entry name" value="nSTAND1"/>
    <property type="match status" value="1"/>
</dbReference>
<dbReference type="AlphaFoldDB" id="A0A2T0RJL5"/>
<dbReference type="InterPro" id="IPR036322">
    <property type="entry name" value="WD40_repeat_dom_sf"/>
</dbReference>
<feature type="repeat" description="WD" evidence="3">
    <location>
        <begin position="565"/>
        <end position="597"/>
    </location>
</feature>
<comment type="caution">
    <text evidence="5">The sequence shown here is derived from an EMBL/GenBank/DDBJ whole genome shotgun (WGS) entry which is preliminary data.</text>
</comment>
<dbReference type="PROSITE" id="PS50294">
    <property type="entry name" value="WD_REPEATS_REGION"/>
    <property type="match status" value="11"/>
</dbReference>
<reference evidence="5 6" key="1">
    <citation type="submission" date="2018-03" db="EMBL/GenBank/DDBJ databases">
        <title>Genomic Encyclopedia of Archaeal and Bacterial Type Strains, Phase II (KMG-II): from individual species to whole genera.</title>
        <authorList>
            <person name="Goeker M."/>
        </authorList>
    </citation>
    <scope>NUCLEOTIDE SEQUENCE [LARGE SCALE GENOMIC DNA]</scope>
    <source>
        <strain evidence="5 6">DSM 45348</strain>
    </source>
</reference>
<feature type="repeat" description="WD" evidence="3">
    <location>
        <begin position="1035"/>
        <end position="1066"/>
    </location>
</feature>
<dbReference type="InterPro" id="IPR015943">
    <property type="entry name" value="WD40/YVTN_repeat-like_dom_sf"/>
</dbReference>
<evidence type="ECO:0000313" key="6">
    <source>
        <dbReference type="Proteomes" id="UP000239209"/>
    </source>
</evidence>
<dbReference type="InterPro" id="IPR001680">
    <property type="entry name" value="WD40_rpt"/>
</dbReference>
<dbReference type="CDD" id="cd00267">
    <property type="entry name" value="ABC_ATPase"/>
    <property type="match status" value="1"/>
</dbReference>
<dbReference type="InterPro" id="IPR049052">
    <property type="entry name" value="nSTAND1"/>
</dbReference>
<sequence length="1173" mass="123552">MARTERRIDPAEGPVQQFAWDLRQLRQAAGRPSYRELAARVHYSASVLSEAAAGHALPSLAVTLAYVRGCDGDPAEWERRWRLVTAETAGAQEQIPPYRGLSAFEEGDAAHFFGRGALTDELVARVTETPMLAVVGASGSGKTSLLRAGLLPRLAGKVAVLTPGPDPLAGLDAVDDTSTVVVVDQFEEVFTLCGDERVRTEFLDRLLVLAESGRARVVLGIRADFYAHCARHPELVATLQDRQLLVGPMGAGDLREAIAGPARKAGLRIEPALVEALVADAAGEPGSLPLVSHALLETWRARQGATLTLAGYRAAGGVAEAIARTAEREYAALGPAHRELAEQIFLRLTALGEGTEDTRRRVAYAELPDDPAVPGLLDRLAAARLITCERDTVTVAHEALIQRWPRLRGWLAADRERLRAHRRLTEAAADWEHHGRDEAFLYQGKRLALWDDFPAGRLNDSERAFLGAGRRRERRVRGLRRTRSRVLILVLTLLVVVAAVQGRRAAAGREVATANALAAEAREQLDLKPDLALLLARRATAVHTTPAAEAALRQAVVDARVRSVLGTGHNQVFGVAYAPGGRTFATSGDDGAVRVWQTGADGLPHGAPTVLTGHDGEVWSPQFSPDGRFLAACGIDGLITVWDLRAGGPARVLRGHAGKVWNVGFSPDSRRLASAGDDGTVRLWDPAAGRAAGVLRVGTVRELGVAYSPDGRRLAASDGDGVIRLWAASGAGGPAVLRGHTSSVESIAFAPDGRTLASASTDGTVRVWPVDRGGAPLVLRGQNAGTVETVAVSPDGRRVAAGGSDGTVRVFNADGDDDPLLLAGHDGPVWSVVFAPGGELLTGSGDGTARVWRASYPGAPRILTGHRGPVWAVATDAAGLVTATGGDDGTVRIWPGNRVLTGHTGAVDGVAVSADGTSVAGGGDDGTVRVWDLATGRSRTIGPFKGPVWSVAFLPGGKRLVAGSHDGLVRIWDLTTGGVTELRGHEGLVRSVAAAPDGRTVASAGRDGTVRIWDADGKAPARVLRGHRGGLAWRVAFSPDGRQLASGGDDGTIRLWDVAGGSAPRTLRGHRGGVWALSYNRDGTQLASSGDDGGLRLWRLTAGDAVTVLRGFGSPVEDVVLGPGRTFTTVHDDGTVRVGSSEACAPLEQLEPLAARLSIRDFTPDERSAYLEI</sequence>
<proteinExistence type="predicted"/>
<name>A0A2T0RJL5_9ACTN</name>
<feature type="repeat" description="WD" evidence="3">
    <location>
        <begin position="653"/>
        <end position="685"/>
    </location>
</feature>
<dbReference type="InterPro" id="IPR020472">
    <property type="entry name" value="WD40_PAC1"/>
</dbReference>
<dbReference type="Gene3D" id="2.130.10.10">
    <property type="entry name" value="YVTN repeat-like/Quinoprotein amine dehydrogenase"/>
    <property type="match status" value="5"/>
</dbReference>
<feature type="repeat" description="WD" evidence="3">
    <location>
        <begin position="705"/>
        <end position="726"/>
    </location>
</feature>
<evidence type="ECO:0000313" key="5">
    <source>
        <dbReference type="EMBL" id="PRY21369.1"/>
    </source>
</evidence>
<dbReference type="PANTHER" id="PTHR44019">
    <property type="entry name" value="WD REPEAT-CONTAINING PROTEIN 55"/>
    <property type="match status" value="1"/>
</dbReference>
<accession>A0A2T0RJL5</accession>
<dbReference type="PROSITE" id="PS00678">
    <property type="entry name" value="WD_REPEATS_1"/>
    <property type="match status" value="4"/>
</dbReference>
<keyword evidence="1 3" id="KW-0853">WD repeat</keyword>
<dbReference type="InterPro" id="IPR019775">
    <property type="entry name" value="WD40_repeat_CS"/>
</dbReference>
<dbReference type="InterPro" id="IPR001387">
    <property type="entry name" value="Cro/C1-type_HTH"/>
</dbReference>
<evidence type="ECO:0000259" key="4">
    <source>
        <dbReference type="SMART" id="SM00530"/>
    </source>
</evidence>
<dbReference type="SMART" id="SM00530">
    <property type="entry name" value="HTH_XRE"/>
    <property type="match status" value="1"/>
</dbReference>
<feature type="repeat" description="WD" evidence="3">
    <location>
        <begin position="982"/>
        <end position="1023"/>
    </location>
</feature>
<dbReference type="InterPro" id="IPR050505">
    <property type="entry name" value="WDR55/POC1"/>
</dbReference>